<evidence type="ECO:0000313" key="1">
    <source>
        <dbReference type="EMBL" id="KAJ0052224.1"/>
    </source>
</evidence>
<comment type="caution">
    <text evidence="1">The sequence shown here is derived from an EMBL/GenBank/DDBJ whole genome shotgun (WGS) entry which is preliminary data.</text>
</comment>
<organism evidence="1 2">
    <name type="scientific">Pistacia integerrima</name>
    <dbReference type="NCBI Taxonomy" id="434235"/>
    <lineage>
        <taxon>Eukaryota</taxon>
        <taxon>Viridiplantae</taxon>
        <taxon>Streptophyta</taxon>
        <taxon>Embryophyta</taxon>
        <taxon>Tracheophyta</taxon>
        <taxon>Spermatophyta</taxon>
        <taxon>Magnoliopsida</taxon>
        <taxon>eudicotyledons</taxon>
        <taxon>Gunneridae</taxon>
        <taxon>Pentapetalae</taxon>
        <taxon>rosids</taxon>
        <taxon>malvids</taxon>
        <taxon>Sapindales</taxon>
        <taxon>Anacardiaceae</taxon>
        <taxon>Pistacia</taxon>
    </lineage>
</organism>
<evidence type="ECO:0000313" key="2">
    <source>
        <dbReference type="Proteomes" id="UP001163603"/>
    </source>
</evidence>
<keyword evidence="2" id="KW-1185">Reference proteome</keyword>
<protein>
    <submittedName>
        <fullName evidence="1">Uncharacterized protein</fullName>
    </submittedName>
</protein>
<dbReference type="EMBL" id="CM047736">
    <property type="protein sequence ID" value="KAJ0052224.1"/>
    <property type="molecule type" value="Genomic_DNA"/>
</dbReference>
<proteinExistence type="predicted"/>
<sequence length="483" mass="54082">MRIGILPIPGELVFGNSRLLKKDEDGTCYIETYVVGQGDMAEAEILELFELHYSDLKLLASSSSSSSKEDVERLETIRANIMESLGPRGPGLLSITGVPKASNLRRNLLPLARKLALLNPDHRKRIFKDHNLGSDVPLKNPERNVSSFAMQLRYEQGGELDNLKSSDQDLPDDEFKNLGNTFKELGFCMMELGLCLAQICDKAIGGQELEHSLLESCTGKGRLIHYHSILDNIVLKEAGRKSGSSRRQANRKNDLVDCITGEKKQIEHTNVDVNSDGVGLFGTHSNLWQQWHYDYGIFTVLTDPLFILSSCLLENTEKEQYTLSCDKESPSPSGHTYLQIFDPSKNKVRMVKSSPESFIIQVGESADILTKGKLRSTLHCVCRPAMSENLSRETFVMFLQPAWSKTFSMSDYPTQNCNLDGRCSGVPDDKRNLAEQDGIRLTEEIRKIIPPLSLRLKDGMTFSDFSRETTKQYYGGGGLQSNR</sequence>
<name>A0ACC0ZGR1_9ROSI</name>
<gene>
    <name evidence="1" type="ORF">Pint_03261</name>
</gene>
<dbReference type="Proteomes" id="UP001163603">
    <property type="component" value="Chromosome 1"/>
</dbReference>
<reference evidence="2" key="1">
    <citation type="journal article" date="2023" name="G3 (Bethesda)">
        <title>Genome assembly and association tests identify interacting loci associated with vigor, precocity, and sex in interspecific pistachio rootstocks.</title>
        <authorList>
            <person name="Palmer W."/>
            <person name="Jacygrad E."/>
            <person name="Sagayaradj S."/>
            <person name="Cavanaugh K."/>
            <person name="Han R."/>
            <person name="Bertier L."/>
            <person name="Beede B."/>
            <person name="Kafkas S."/>
            <person name="Golino D."/>
            <person name="Preece J."/>
            <person name="Michelmore R."/>
        </authorList>
    </citation>
    <scope>NUCLEOTIDE SEQUENCE [LARGE SCALE GENOMIC DNA]</scope>
</reference>
<accession>A0ACC0ZGR1</accession>